<gene>
    <name evidence="1" type="ORF">EZS28_033291</name>
</gene>
<comment type="caution">
    <text evidence="1">The sequence shown here is derived from an EMBL/GenBank/DDBJ whole genome shotgun (WGS) entry which is preliminary data.</text>
</comment>
<sequence length="235" mass="26275">MSKIYIDEALLDATGLLKFPELQAYILGREPKPIVDGIPNRIIVGSQYIQDQVKDNDDKLSVQPPTPTPITLIPVAAEVITLSLYTLTQRLLPYSFGDGGINFSELRNKVVFNIGLYLREDFMELVFTSFPEELLQFSKHALVLGDDGGHKQNIMGYISEKGFYIGSLIGSVGQITPIKGNTHIAIACVFYTDYEPLKRTNSYVNDDVKINIVDDWHVNSIIYGKKSMSQVQNVV</sequence>
<organism evidence="1 2">
    <name type="scientific">Streblomastix strix</name>
    <dbReference type="NCBI Taxonomy" id="222440"/>
    <lineage>
        <taxon>Eukaryota</taxon>
        <taxon>Metamonada</taxon>
        <taxon>Preaxostyla</taxon>
        <taxon>Oxymonadida</taxon>
        <taxon>Streblomastigidae</taxon>
        <taxon>Streblomastix</taxon>
    </lineage>
</organism>
<evidence type="ECO:0000313" key="2">
    <source>
        <dbReference type="Proteomes" id="UP000324800"/>
    </source>
</evidence>
<reference evidence="1 2" key="1">
    <citation type="submission" date="2019-03" db="EMBL/GenBank/DDBJ databases">
        <title>Single cell metagenomics reveals metabolic interactions within the superorganism composed of flagellate Streblomastix strix and complex community of Bacteroidetes bacteria on its surface.</title>
        <authorList>
            <person name="Treitli S.C."/>
            <person name="Kolisko M."/>
            <person name="Husnik F."/>
            <person name="Keeling P."/>
            <person name="Hampl V."/>
        </authorList>
    </citation>
    <scope>NUCLEOTIDE SEQUENCE [LARGE SCALE GENOMIC DNA]</scope>
    <source>
        <strain evidence="1">ST1C</strain>
    </source>
</reference>
<protein>
    <submittedName>
        <fullName evidence="1">Uncharacterized protein</fullName>
    </submittedName>
</protein>
<proteinExistence type="predicted"/>
<name>A0A5J4ULN0_9EUKA</name>
<evidence type="ECO:0000313" key="1">
    <source>
        <dbReference type="EMBL" id="KAA6371183.1"/>
    </source>
</evidence>
<dbReference type="EMBL" id="SNRW01014701">
    <property type="protein sequence ID" value="KAA6371183.1"/>
    <property type="molecule type" value="Genomic_DNA"/>
</dbReference>
<dbReference type="Proteomes" id="UP000324800">
    <property type="component" value="Unassembled WGS sequence"/>
</dbReference>
<dbReference type="AlphaFoldDB" id="A0A5J4ULN0"/>
<accession>A0A5J4ULN0</accession>